<dbReference type="CDD" id="cd03024">
    <property type="entry name" value="DsbA_FrnE"/>
    <property type="match status" value="1"/>
</dbReference>
<protein>
    <recommendedName>
        <fullName evidence="2">DSBA-like thioredoxin domain-containing protein</fullName>
    </recommendedName>
</protein>
<reference evidence="3 4" key="1">
    <citation type="journal article" date="2016" name="Gene">
        <title>PacBio SMRT assembly of a complex multi-replicon genome reveals chlorocatechol degradative operon in a region of genome plasticity.</title>
        <authorList>
            <person name="Ricker N."/>
            <person name="Shen S.Y."/>
            <person name="Goordial J."/>
            <person name="Jin S."/>
            <person name="Fulthorpe R.R."/>
        </authorList>
    </citation>
    <scope>NUCLEOTIDE SEQUENCE [LARGE SCALE GENOMIC DNA]</scope>
    <source>
        <strain evidence="3 4">OLGA172</strain>
    </source>
</reference>
<dbReference type="Gene3D" id="3.40.30.10">
    <property type="entry name" value="Glutaredoxin"/>
    <property type="match status" value="1"/>
</dbReference>
<dbReference type="RefSeq" id="WP_063499577.1">
    <property type="nucleotide sequence ID" value="NZ_CP014579.1"/>
</dbReference>
<gene>
    <name evidence="3" type="ORF">AYM40_29310</name>
</gene>
<evidence type="ECO:0000313" key="4">
    <source>
        <dbReference type="Proteomes" id="UP000076852"/>
    </source>
</evidence>
<dbReference type="KEGG" id="buz:AYM40_29310"/>
<accession>A0A160FT57</accession>
<proteinExistence type="predicted"/>
<dbReference type="AlphaFoldDB" id="A0A160FT57"/>
<evidence type="ECO:0000256" key="1">
    <source>
        <dbReference type="SAM" id="MobiDB-lite"/>
    </source>
</evidence>
<sequence length="230" mass="25639">MNIDITVTFDFVCPWCYIGFKRLMRAIDSLGDDFDWTIGWRPFELNPELPAGGLDRASYRTSRYGEAHGRMLDAQIEAQARYDGIHLNMSSIKTIANSRLAHRLRLLAEKNNLERPFIRAVYKAYFEQGVNIGLTQELQCIAESVHLPADEVRACLEDPSSEDRIIELEEHARESGVHAIPNLLIGAITVAGAVPWTELRESLVRAAESDVPPPGQGFCAPDDEDCAGTP</sequence>
<dbReference type="STRING" id="1804984.AYM40_29310"/>
<organism evidence="3 4">
    <name type="scientific">Paraburkholderia phytofirmans OLGA172</name>
    <dbReference type="NCBI Taxonomy" id="1417228"/>
    <lineage>
        <taxon>Bacteria</taxon>
        <taxon>Pseudomonadati</taxon>
        <taxon>Pseudomonadota</taxon>
        <taxon>Betaproteobacteria</taxon>
        <taxon>Burkholderiales</taxon>
        <taxon>Burkholderiaceae</taxon>
        <taxon>Paraburkholderia</taxon>
    </lineage>
</organism>
<evidence type="ECO:0000313" key="3">
    <source>
        <dbReference type="EMBL" id="ANB76345.1"/>
    </source>
</evidence>
<dbReference type="Pfam" id="PF01323">
    <property type="entry name" value="DSBA"/>
    <property type="match status" value="1"/>
</dbReference>
<feature type="region of interest" description="Disordered" evidence="1">
    <location>
        <begin position="208"/>
        <end position="230"/>
    </location>
</feature>
<dbReference type="OrthoDB" id="9799122at2"/>
<dbReference type="Proteomes" id="UP000076852">
    <property type="component" value="Chromosome 2"/>
</dbReference>
<feature type="domain" description="DSBA-like thioredoxin" evidence="2">
    <location>
        <begin position="5"/>
        <end position="203"/>
    </location>
</feature>
<dbReference type="SUPFAM" id="SSF52833">
    <property type="entry name" value="Thioredoxin-like"/>
    <property type="match status" value="1"/>
</dbReference>
<dbReference type="PANTHER" id="PTHR13887:SF41">
    <property type="entry name" value="THIOREDOXIN SUPERFAMILY PROTEIN"/>
    <property type="match status" value="1"/>
</dbReference>
<keyword evidence="4" id="KW-1185">Reference proteome</keyword>
<dbReference type="PANTHER" id="PTHR13887">
    <property type="entry name" value="GLUTATHIONE S-TRANSFERASE KAPPA"/>
    <property type="match status" value="1"/>
</dbReference>
<name>A0A160FT57_9BURK</name>
<evidence type="ECO:0000259" key="2">
    <source>
        <dbReference type="Pfam" id="PF01323"/>
    </source>
</evidence>
<dbReference type="InterPro" id="IPR001853">
    <property type="entry name" value="DSBA-like_thioredoxin_dom"/>
</dbReference>
<dbReference type="GO" id="GO:0016491">
    <property type="term" value="F:oxidoreductase activity"/>
    <property type="evidence" value="ECO:0007669"/>
    <property type="project" value="InterPro"/>
</dbReference>
<feature type="compositionally biased region" description="Acidic residues" evidence="1">
    <location>
        <begin position="221"/>
        <end position="230"/>
    </location>
</feature>
<dbReference type="InterPro" id="IPR036249">
    <property type="entry name" value="Thioredoxin-like_sf"/>
</dbReference>
<dbReference type="EMBL" id="CP014579">
    <property type="protein sequence ID" value="ANB76345.1"/>
    <property type="molecule type" value="Genomic_DNA"/>
</dbReference>